<dbReference type="PROSITE" id="PS51257">
    <property type="entry name" value="PROKAR_LIPOPROTEIN"/>
    <property type="match status" value="1"/>
</dbReference>
<dbReference type="OrthoDB" id="1357684at2"/>
<comment type="caution">
    <text evidence="4">The sequence shown here is derived from an EMBL/GenBank/DDBJ whole genome shotgun (WGS) entry which is preliminary data.</text>
</comment>
<feature type="domain" description="Intracellular proteinase inhibitor BsuPI" evidence="3">
    <location>
        <begin position="62"/>
        <end position="162"/>
    </location>
</feature>
<evidence type="ECO:0000256" key="1">
    <source>
        <dbReference type="SAM" id="MobiDB-lite"/>
    </source>
</evidence>
<dbReference type="InterPro" id="IPR020481">
    <property type="entry name" value="Intracell_prot_inh_BsuPI"/>
</dbReference>
<feature type="region of interest" description="Disordered" evidence="1">
    <location>
        <begin position="20"/>
        <end position="54"/>
    </location>
</feature>
<dbReference type="Proteomes" id="UP000276443">
    <property type="component" value="Unassembled WGS sequence"/>
</dbReference>
<dbReference type="EMBL" id="RKRF01000010">
    <property type="protein sequence ID" value="RPF52075.1"/>
    <property type="molecule type" value="Genomic_DNA"/>
</dbReference>
<reference evidence="4 5" key="1">
    <citation type="submission" date="2018-11" db="EMBL/GenBank/DDBJ databases">
        <title>Genomic Encyclopedia of Type Strains, Phase IV (KMG-IV): sequencing the most valuable type-strain genomes for metagenomic binning, comparative biology and taxonomic classification.</title>
        <authorList>
            <person name="Goeker M."/>
        </authorList>
    </citation>
    <scope>NUCLEOTIDE SEQUENCE [LARGE SCALE GENOMIC DNA]</scope>
    <source>
        <strain evidence="4 5">DSM 18090</strain>
    </source>
</reference>
<feature type="chain" id="PRO_5018254087" evidence="2">
    <location>
        <begin position="23"/>
        <end position="196"/>
    </location>
</feature>
<dbReference type="Pfam" id="PF12690">
    <property type="entry name" value="BsuPI"/>
    <property type="match status" value="1"/>
</dbReference>
<proteinExistence type="predicted"/>
<protein>
    <submittedName>
        <fullName evidence="4">Intracellular proteinase inhibitor BsuPI</fullName>
    </submittedName>
</protein>
<feature type="compositionally biased region" description="Acidic residues" evidence="1">
    <location>
        <begin position="38"/>
        <end position="47"/>
    </location>
</feature>
<evidence type="ECO:0000313" key="4">
    <source>
        <dbReference type="EMBL" id="RPF52075.1"/>
    </source>
</evidence>
<evidence type="ECO:0000259" key="3">
    <source>
        <dbReference type="Pfam" id="PF12690"/>
    </source>
</evidence>
<dbReference type="RefSeq" id="WP_124222200.1">
    <property type="nucleotide sequence ID" value="NZ_RKRF01000010.1"/>
</dbReference>
<dbReference type="InterPro" id="IPR038144">
    <property type="entry name" value="IPI"/>
</dbReference>
<feature type="signal peptide" evidence="2">
    <location>
        <begin position="1"/>
        <end position="22"/>
    </location>
</feature>
<evidence type="ECO:0000313" key="5">
    <source>
        <dbReference type="Proteomes" id="UP000276443"/>
    </source>
</evidence>
<evidence type="ECO:0000256" key="2">
    <source>
        <dbReference type="SAM" id="SignalP"/>
    </source>
</evidence>
<keyword evidence="5" id="KW-1185">Reference proteome</keyword>
<organism evidence="4 5">
    <name type="scientific">Aquisalibacillus elongatus</name>
    <dbReference type="NCBI Taxonomy" id="485577"/>
    <lineage>
        <taxon>Bacteria</taxon>
        <taxon>Bacillati</taxon>
        <taxon>Bacillota</taxon>
        <taxon>Bacilli</taxon>
        <taxon>Bacillales</taxon>
        <taxon>Bacillaceae</taxon>
        <taxon>Aquisalibacillus</taxon>
    </lineage>
</organism>
<gene>
    <name evidence="4" type="ORF">EDC24_2065</name>
</gene>
<sequence>MKKIIYLLFVILLLTACGTSGGNDEEETSQGNQGTGEPIEEDTDMSEDQTSGNDTDQIIDQLEFNVAIEEEADLLRFKMELTNNSGSAVDLSFSSGQKYEITIQDPDTKQEVYRYSDGQMFTEAIENKTIEPNESLTWEQAWDYTQNGEKVEAKDYQATVQLIPMSINREEIDKSPFVEELTVEVANSDEQADKDN</sequence>
<accession>A0A3N5C239</accession>
<name>A0A3N5C239_9BACI</name>
<keyword evidence="2" id="KW-0732">Signal</keyword>
<dbReference type="AlphaFoldDB" id="A0A3N5C239"/>
<dbReference type="Gene3D" id="2.60.40.2360">
    <property type="entry name" value="Intracellular proteinase inhibitor BsuPI"/>
    <property type="match status" value="1"/>
</dbReference>